<feature type="transmembrane region" description="Helical" evidence="6">
    <location>
        <begin position="316"/>
        <end position="335"/>
    </location>
</feature>
<feature type="transmembrane region" description="Helical" evidence="6">
    <location>
        <begin position="42"/>
        <end position="61"/>
    </location>
</feature>
<feature type="transmembrane region" description="Helical" evidence="6">
    <location>
        <begin position="177"/>
        <end position="197"/>
    </location>
</feature>
<keyword evidence="2 6" id="KW-0813">Transport</keyword>
<evidence type="ECO:0000313" key="7">
    <source>
        <dbReference type="EMBL" id="MBE9105847.1"/>
    </source>
</evidence>
<dbReference type="InterPro" id="IPR001204">
    <property type="entry name" value="Phos_transporter"/>
</dbReference>
<comment type="similarity">
    <text evidence="6">Belongs to the inorganic phosphate transporter (PiT) (TC 2.A.20) family.</text>
</comment>
<keyword evidence="6" id="KW-0592">Phosphate transport</keyword>
<dbReference type="PANTHER" id="PTHR11101:SF80">
    <property type="entry name" value="PHOSPHATE TRANSPORTER"/>
    <property type="match status" value="1"/>
</dbReference>
<feature type="transmembrane region" description="Helical" evidence="6">
    <location>
        <begin position="111"/>
        <end position="130"/>
    </location>
</feature>
<evidence type="ECO:0000313" key="8">
    <source>
        <dbReference type="Proteomes" id="UP000647836"/>
    </source>
</evidence>
<gene>
    <name evidence="7" type="ORF">IQ229_13110</name>
</gene>
<evidence type="ECO:0000256" key="2">
    <source>
        <dbReference type="ARBA" id="ARBA00022448"/>
    </source>
</evidence>
<feature type="transmembrane region" description="Helical" evidence="6">
    <location>
        <begin position="218"/>
        <end position="235"/>
    </location>
</feature>
<dbReference type="Pfam" id="PF01384">
    <property type="entry name" value="PHO4"/>
    <property type="match status" value="1"/>
</dbReference>
<keyword evidence="4 6" id="KW-1133">Transmembrane helix</keyword>
<evidence type="ECO:0000256" key="6">
    <source>
        <dbReference type="RuleBase" id="RU363058"/>
    </source>
</evidence>
<comment type="caution">
    <text evidence="7">The sequence shown here is derived from an EMBL/GenBank/DDBJ whole genome shotgun (WGS) entry which is preliminary data.</text>
</comment>
<feature type="transmembrane region" description="Helical" evidence="6">
    <location>
        <begin position="137"/>
        <end position="157"/>
    </location>
</feature>
<sequence length="433" mass="45043">MLITLLFVALLAFYVAWNLGANDVANAMGTSVGSKAVTLKQAIIIAGVLEFTGAVLFGHEVTETLATKIANPALFAATPQILLTGMVTVLISCGVWLQIATSRGLPVSSSHAVVGAIAGFSWVALGVGAIDWSSIGSITIGWILTPLISGAIAALFYSQIKHWILDQPNQVIQLQEWIPWLSTALLGVFGVIVLPSLTEPLTNFVIEQVGFTIPSHDIPLLTGAIAAVGLTIISWRQLGEMGTSGQTEESTQSPMPNAPCPMPNPVERLFARFQLLSACFVAFAHGSNDVGNAIAPLAAIVYINRTGSVPTDGITIPLWILILGGAGIVGGLAVWGKKVIATIGENIIALQPSSGFCAELATATTILIASRLGLPVSTSHALVGGVVGIGLVQNLKSIKFQTLKGIAAAWLITIPVSAALSAAIFSIAQILFF</sequence>
<keyword evidence="8" id="KW-1185">Reference proteome</keyword>
<dbReference type="RefSeq" id="WP_194044315.1">
    <property type="nucleotide sequence ID" value="NZ_JADEXF010000384.1"/>
</dbReference>
<feature type="transmembrane region" description="Helical" evidence="6">
    <location>
        <begin position="347"/>
        <end position="370"/>
    </location>
</feature>
<protein>
    <recommendedName>
        <fullName evidence="6">Phosphate transporter</fullName>
    </recommendedName>
</protein>
<feature type="transmembrane region" description="Helical" evidence="6">
    <location>
        <begin position="407"/>
        <end position="432"/>
    </location>
</feature>
<evidence type="ECO:0000256" key="5">
    <source>
        <dbReference type="ARBA" id="ARBA00023136"/>
    </source>
</evidence>
<feature type="transmembrane region" description="Helical" evidence="6">
    <location>
        <begin position="73"/>
        <end position="99"/>
    </location>
</feature>
<dbReference type="Proteomes" id="UP000647836">
    <property type="component" value="Unassembled WGS sequence"/>
</dbReference>
<name>A0ABR9TZJ6_9NOSO</name>
<dbReference type="EMBL" id="JADEXF010000384">
    <property type="protein sequence ID" value="MBE9105847.1"/>
    <property type="molecule type" value="Genomic_DNA"/>
</dbReference>
<feature type="transmembrane region" description="Helical" evidence="6">
    <location>
        <begin position="376"/>
        <end position="395"/>
    </location>
</feature>
<accession>A0ABR9TZJ6</accession>
<proteinExistence type="inferred from homology"/>
<comment type="subcellular location">
    <subcellularLocation>
        <location evidence="1 6">Membrane</location>
        <topology evidence="1 6">Multi-pass membrane protein</topology>
    </subcellularLocation>
</comment>
<keyword evidence="3 6" id="KW-0812">Transmembrane</keyword>
<evidence type="ECO:0000256" key="1">
    <source>
        <dbReference type="ARBA" id="ARBA00004141"/>
    </source>
</evidence>
<dbReference type="PANTHER" id="PTHR11101">
    <property type="entry name" value="PHOSPHATE TRANSPORTER"/>
    <property type="match status" value="1"/>
</dbReference>
<organism evidence="7 8">
    <name type="scientific">Nostoc cf. edaphicum LEGE 07299</name>
    <dbReference type="NCBI Taxonomy" id="2777974"/>
    <lineage>
        <taxon>Bacteria</taxon>
        <taxon>Bacillati</taxon>
        <taxon>Cyanobacteriota</taxon>
        <taxon>Cyanophyceae</taxon>
        <taxon>Nostocales</taxon>
        <taxon>Nostocaceae</taxon>
        <taxon>Nostoc</taxon>
    </lineage>
</organism>
<evidence type="ECO:0000256" key="4">
    <source>
        <dbReference type="ARBA" id="ARBA00022989"/>
    </source>
</evidence>
<evidence type="ECO:0000256" key="3">
    <source>
        <dbReference type="ARBA" id="ARBA00022692"/>
    </source>
</evidence>
<keyword evidence="5 6" id="KW-0472">Membrane</keyword>
<reference evidence="7 8" key="1">
    <citation type="submission" date="2020-10" db="EMBL/GenBank/DDBJ databases">
        <authorList>
            <person name="Castelo-Branco R."/>
            <person name="Eusebio N."/>
            <person name="Adriana R."/>
            <person name="Vieira A."/>
            <person name="Brugerolle De Fraissinette N."/>
            <person name="Rezende De Castro R."/>
            <person name="Schneider M.P."/>
            <person name="Vasconcelos V."/>
            <person name="Leao P.N."/>
        </authorList>
    </citation>
    <scope>NUCLEOTIDE SEQUENCE [LARGE SCALE GENOMIC DNA]</scope>
    <source>
        <strain evidence="7 8">LEGE 07299</strain>
    </source>
</reference>